<evidence type="ECO:0000256" key="1">
    <source>
        <dbReference type="ARBA" id="ARBA00022475"/>
    </source>
</evidence>
<dbReference type="AlphaFoldDB" id="A0A4S2HF13"/>
<dbReference type="OrthoDB" id="9807795at2"/>
<protein>
    <submittedName>
        <fullName evidence="10">Glycosyltransferase family 2 protein</fullName>
    </submittedName>
</protein>
<dbReference type="GO" id="GO:0005886">
    <property type="term" value="C:plasma membrane"/>
    <property type="evidence" value="ECO:0007669"/>
    <property type="project" value="TreeGrafter"/>
</dbReference>
<evidence type="ECO:0000256" key="4">
    <source>
        <dbReference type="ARBA" id="ARBA00022692"/>
    </source>
</evidence>
<dbReference type="InterPro" id="IPR001173">
    <property type="entry name" value="Glyco_trans_2-like"/>
</dbReference>
<evidence type="ECO:0000256" key="3">
    <source>
        <dbReference type="ARBA" id="ARBA00022679"/>
    </source>
</evidence>
<dbReference type="SUPFAM" id="SSF53448">
    <property type="entry name" value="Nucleotide-diphospho-sugar transferases"/>
    <property type="match status" value="1"/>
</dbReference>
<keyword evidence="7" id="KW-0472">Membrane</keyword>
<keyword evidence="2" id="KW-0328">Glycosyltransferase</keyword>
<sequence length="262" mass="27931">MTAPQLSIVIPAFNEAETIETVVREALDVVGERLATFEIIVVDDGSADDTAGALGALAAADSRVRVVRHPNRSGKSAALRTGMLCARAMWCATMDGDGQDDPRSMLDMIDTIDLTAIGTVGVVAANRKNRTDGGSRKTASRIANGLRRSLLNDDCPDTACGLKLIPRDLFLVLPFFDALHRYLPALSGHLGYETVNVPVRNRPRAAGQSKYTNFGRAVAGFFDLMGVIWIMRRTHVPAPDFVLGAGTSPPPGTQRDGQGAAS</sequence>
<dbReference type="Pfam" id="PF00535">
    <property type="entry name" value="Glycos_transf_2"/>
    <property type="match status" value="1"/>
</dbReference>
<gene>
    <name evidence="10" type="ORF">E5162_05245</name>
</gene>
<evidence type="ECO:0000256" key="8">
    <source>
        <dbReference type="SAM" id="MobiDB-lite"/>
    </source>
</evidence>
<dbReference type="EMBL" id="SRXV01000001">
    <property type="protein sequence ID" value="TGY94677.1"/>
    <property type="molecule type" value="Genomic_DNA"/>
</dbReference>
<dbReference type="PANTHER" id="PTHR48090:SF3">
    <property type="entry name" value="UNDECAPRENYL-PHOSPHATE 4-DEOXY-4-FORMAMIDO-L-ARABINOSE TRANSFERASE"/>
    <property type="match status" value="1"/>
</dbReference>
<dbReference type="GO" id="GO:0009103">
    <property type="term" value="P:lipopolysaccharide biosynthetic process"/>
    <property type="evidence" value="ECO:0007669"/>
    <property type="project" value="UniProtKB-KW"/>
</dbReference>
<dbReference type="PANTHER" id="PTHR48090">
    <property type="entry name" value="UNDECAPRENYL-PHOSPHATE 4-DEOXY-4-FORMAMIDO-L-ARABINOSE TRANSFERASE-RELATED"/>
    <property type="match status" value="1"/>
</dbReference>
<dbReference type="CDD" id="cd04179">
    <property type="entry name" value="DPM_DPG-synthase_like"/>
    <property type="match status" value="1"/>
</dbReference>
<feature type="region of interest" description="Disordered" evidence="8">
    <location>
        <begin position="242"/>
        <end position="262"/>
    </location>
</feature>
<evidence type="ECO:0000256" key="5">
    <source>
        <dbReference type="ARBA" id="ARBA00022985"/>
    </source>
</evidence>
<dbReference type="Proteomes" id="UP000305451">
    <property type="component" value="Unassembled WGS sequence"/>
</dbReference>
<dbReference type="Gene3D" id="3.90.550.10">
    <property type="entry name" value="Spore Coat Polysaccharide Biosynthesis Protein SpsA, Chain A"/>
    <property type="match status" value="1"/>
</dbReference>
<keyword evidence="6" id="KW-1133">Transmembrane helix</keyword>
<dbReference type="GO" id="GO:0099621">
    <property type="term" value="F:undecaprenyl-phosphate 4-deoxy-4-formamido-L-arabinose transferase activity"/>
    <property type="evidence" value="ECO:0007669"/>
    <property type="project" value="TreeGrafter"/>
</dbReference>
<accession>A0A4S2HF13</accession>
<evidence type="ECO:0000313" key="10">
    <source>
        <dbReference type="EMBL" id="TGY94677.1"/>
    </source>
</evidence>
<reference evidence="10 11" key="1">
    <citation type="journal article" date="2013" name="Int. J. Syst. Evol. Microbiol.">
        <title>Marinicauda pacifica gen. nov., sp. nov., a prosthecate alphaproteobacterium of the family Hyphomonadaceae isolated from deep seawater.</title>
        <authorList>
            <person name="Zhang X.Y."/>
            <person name="Li G.W."/>
            <person name="Wang C.S."/>
            <person name="Zhang Y.J."/>
            <person name="Xu X.W."/>
            <person name="Li H."/>
            <person name="Liu A."/>
            <person name="Liu C."/>
            <person name="Xie B.B."/>
            <person name="Qin Q.L."/>
            <person name="Xu Z."/>
            <person name="Chen X.L."/>
            <person name="Zhou B.C."/>
            <person name="Zhang Y.Z."/>
        </authorList>
    </citation>
    <scope>NUCLEOTIDE SEQUENCE [LARGE SCALE GENOMIC DNA]</scope>
    <source>
        <strain evidence="10 11">P-1 km-3</strain>
    </source>
</reference>
<name>A0A4S2HF13_9PROT</name>
<feature type="domain" description="Glycosyltransferase 2-like" evidence="9">
    <location>
        <begin position="7"/>
        <end position="170"/>
    </location>
</feature>
<keyword evidence="5" id="KW-0448">Lipopolysaccharide biosynthesis</keyword>
<keyword evidence="1" id="KW-1003">Cell membrane</keyword>
<dbReference type="InterPro" id="IPR050256">
    <property type="entry name" value="Glycosyltransferase_2"/>
</dbReference>
<keyword evidence="11" id="KW-1185">Reference proteome</keyword>
<proteinExistence type="predicted"/>
<keyword evidence="4" id="KW-0812">Transmembrane</keyword>
<evidence type="ECO:0000256" key="2">
    <source>
        <dbReference type="ARBA" id="ARBA00022676"/>
    </source>
</evidence>
<keyword evidence="3 10" id="KW-0808">Transferase</keyword>
<evidence type="ECO:0000259" key="9">
    <source>
        <dbReference type="Pfam" id="PF00535"/>
    </source>
</evidence>
<dbReference type="RefSeq" id="WP_135943874.1">
    <property type="nucleotide sequence ID" value="NZ_BMEI01000001.1"/>
</dbReference>
<organism evidence="10 11">
    <name type="scientific">Marinicauda pacifica</name>
    <dbReference type="NCBI Taxonomy" id="1133559"/>
    <lineage>
        <taxon>Bacteria</taxon>
        <taxon>Pseudomonadati</taxon>
        <taxon>Pseudomonadota</taxon>
        <taxon>Alphaproteobacteria</taxon>
        <taxon>Maricaulales</taxon>
        <taxon>Maricaulaceae</taxon>
        <taxon>Marinicauda</taxon>
    </lineage>
</organism>
<evidence type="ECO:0000256" key="6">
    <source>
        <dbReference type="ARBA" id="ARBA00022989"/>
    </source>
</evidence>
<dbReference type="FunFam" id="3.90.550.10:FF:000170">
    <property type="entry name" value="Dolichol-phosphate mannosyltransferase"/>
    <property type="match status" value="1"/>
</dbReference>
<evidence type="ECO:0000256" key="7">
    <source>
        <dbReference type="ARBA" id="ARBA00023136"/>
    </source>
</evidence>
<evidence type="ECO:0000313" key="11">
    <source>
        <dbReference type="Proteomes" id="UP000305451"/>
    </source>
</evidence>
<dbReference type="InterPro" id="IPR029044">
    <property type="entry name" value="Nucleotide-diphossugar_trans"/>
</dbReference>
<comment type="caution">
    <text evidence="10">The sequence shown here is derived from an EMBL/GenBank/DDBJ whole genome shotgun (WGS) entry which is preliminary data.</text>
</comment>